<dbReference type="GO" id="GO:0015562">
    <property type="term" value="F:efflux transmembrane transporter activity"/>
    <property type="evidence" value="ECO:0007669"/>
    <property type="project" value="InterPro"/>
</dbReference>
<evidence type="ECO:0008006" key="4">
    <source>
        <dbReference type="Google" id="ProtNLM"/>
    </source>
</evidence>
<reference evidence="2 3" key="1">
    <citation type="submission" date="2019-09" db="EMBL/GenBank/DDBJ databases">
        <authorList>
            <person name="Chen X.-Y."/>
        </authorList>
    </citation>
    <scope>NUCLEOTIDE SEQUENCE [LARGE SCALE GENOMIC DNA]</scope>
    <source>
        <strain evidence="2 3">NY5</strain>
    </source>
</reference>
<evidence type="ECO:0000256" key="1">
    <source>
        <dbReference type="SAM" id="Coils"/>
    </source>
</evidence>
<keyword evidence="3" id="KW-1185">Reference proteome</keyword>
<dbReference type="EMBL" id="VTUX01000002">
    <property type="protein sequence ID" value="KAA1193067.1"/>
    <property type="molecule type" value="Genomic_DNA"/>
</dbReference>
<evidence type="ECO:0000313" key="3">
    <source>
        <dbReference type="Proteomes" id="UP000323708"/>
    </source>
</evidence>
<sequence length="427" mass="47803">MPRGPHGRTFGAMILAYKISTPPRKRLLSPWSLLAATLLACGVHGSEAGNGNAVTASSIQASELVDIVAAKQQSGYGDTAVTPPFQSSTWLAALPSVSLSYLQSDERAGTDETEVSVNFPVKSPFLAARDKNLRQIGEQLQQLEQERRRLYLSGLIREALWSHKLASTRVAFSEKKVTQLASLLSRQQALFDARSASRYSLLLLQQEIADANLLLAEQRADRRRWHARYRQLTGLGNLPADIEEMPAPVGEAWQAHPLLRMLDLDWERQRSVIAASSARAQPWQVSLHAKQVDSPAFTEDQYGVAVDVPLSFLDTAAESSTSDWRASRRSYWQQRDELQLQLAQRWQALQTEAVYLRERQSLLESAASASQELVRETRTLMGENELGREIWLRRELAYLDRQAEVAINQLRIGENRAMSRHAAGLPL</sequence>
<dbReference type="SUPFAM" id="SSF56954">
    <property type="entry name" value="Outer membrane efflux proteins (OEP)"/>
    <property type="match status" value="1"/>
</dbReference>
<comment type="caution">
    <text evidence="2">The sequence shown here is derived from an EMBL/GenBank/DDBJ whole genome shotgun (WGS) entry which is preliminary data.</text>
</comment>
<accession>A0A5B0X3F1</accession>
<dbReference type="Gene3D" id="1.20.1600.10">
    <property type="entry name" value="Outer membrane efflux proteins (OEP)"/>
    <property type="match status" value="1"/>
</dbReference>
<dbReference type="Proteomes" id="UP000323708">
    <property type="component" value="Unassembled WGS sequence"/>
</dbReference>
<gene>
    <name evidence="2" type="ORF">F0M18_04260</name>
</gene>
<dbReference type="AlphaFoldDB" id="A0A5B0X3F1"/>
<name>A0A5B0X3F1_9GAMM</name>
<feature type="coiled-coil region" evidence="1">
    <location>
        <begin position="126"/>
        <end position="153"/>
    </location>
</feature>
<evidence type="ECO:0000313" key="2">
    <source>
        <dbReference type="EMBL" id="KAA1193067.1"/>
    </source>
</evidence>
<keyword evidence="1" id="KW-0175">Coiled coil</keyword>
<protein>
    <recommendedName>
        <fullName evidence="4">TolC family protein</fullName>
    </recommendedName>
</protein>
<organism evidence="2 3">
    <name type="scientific">Pseudohalioglobus sediminis</name>
    <dbReference type="NCBI Taxonomy" id="2606449"/>
    <lineage>
        <taxon>Bacteria</taxon>
        <taxon>Pseudomonadati</taxon>
        <taxon>Pseudomonadota</taxon>
        <taxon>Gammaproteobacteria</taxon>
        <taxon>Cellvibrionales</taxon>
        <taxon>Halieaceae</taxon>
        <taxon>Pseudohalioglobus</taxon>
    </lineage>
</organism>
<proteinExistence type="predicted"/>